<protein>
    <submittedName>
        <fullName evidence="2">Uncharacterized protein</fullName>
    </submittedName>
</protein>
<comment type="caution">
    <text evidence="2">The sequence shown here is derived from an EMBL/GenBank/DDBJ whole genome shotgun (WGS) entry which is preliminary data.</text>
</comment>
<evidence type="ECO:0000313" key="2">
    <source>
        <dbReference type="EMBL" id="PJE77918.1"/>
    </source>
</evidence>
<evidence type="ECO:0000256" key="1">
    <source>
        <dbReference type="SAM" id="MobiDB-lite"/>
    </source>
</evidence>
<accession>A0A2H9T3Y4</accession>
<name>A0A2H9T3Y4_9ZZZZ</name>
<feature type="region of interest" description="Disordered" evidence="1">
    <location>
        <begin position="1"/>
        <end position="61"/>
    </location>
</feature>
<sequence>MGDSYDDDVVSLSYSGDENFDFEGPKPASGRNRHVETEVIVNDPDTDPSKPLARGTRTQTKADKLTVNITNKKRAGGKQTQSAAKKAKGNEQVKLDSVLTAIQNLTTVIADNEKRRDVAPPLTSGFLEEEGETPAAQTLSGANLSLFDSGDEVSEIGEEQDFDFQLADIYDKHKLGPAIQSEKVATSVTTAVRQRRTCPLSQRNIRFLEMLKRLFNRKRMVRCGIS</sequence>
<dbReference type="EMBL" id="NSIT01000326">
    <property type="protein sequence ID" value="PJE77918.1"/>
    <property type="molecule type" value="Genomic_DNA"/>
</dbReference>
<gene>
    <name evidence="2" type="ORF">CI610_03155</name>
</gene>
<reference evidence="2" key="1">
    <citation type="journal article" date="2017" name="Appl. Environ. Microbiol.">
        <title>Molecular characterization of an Endozoicomonas-like organism causing infection in king scallop Pecten maximus L.</title>
        <authorList>
            <person name="Cano I."/>
            <person name="van Aerle R."/>
            <person name="Ross S."/>
            <person name="Verner-Jeffreys D.W."/>
            <person name="Paley R.K."/>
            <person name="Rimmer G."/>
            <person name="Ryder D."/>
            <person name="Hooper P."/>
            <person name="Stone D."/>
            <person name="Feist S.W."/>
        </authorList>
    </citation>
    <scope>NUCLEOTIDE SEQUENCE</scope>
</reference>
<dbReference type="AlphaFoldDB" id="A0A2H9T3Y4"/>
<proteinExistence type="predicted"/>
<organism evidence="2">
    <name type="scientific">invertebrate metagenome</name>
    <dbReference type="NCBI Taxonomy" id="1711999"/>
    <lineage>
        <taxon>unclassified sequences</taxon>
        <taxon>metagenomes</taxon>
        <taxon>organismal metagenomes</taxon>
    </lineage>
</organism>